<dbReference type="InterPro" id="IPR031167">
    <property type="entry name" value="G_OBG"/>
</dbReference>
<dbReference type="InterPro" id="IPR045086">
    <property type="entry name" value="OBG_GTPase"/>
</dbReference>
<sequence length="292" mass="31166">MRVHKSPGSHGSVAFLDLELKTIAGVGLVGFPNAGKSSLLRCLSNARPKVADYPFTTVHPNIGTVEYSDGEQVSMADIPGLIGGASENRGMGHDFLRHIERTRLLVYVIDVSSYAEHRALGVKDPAAPPPSTQFELLRNELYKYSPTLLEKRHIVVANKMDVEGAAEGLAELEAGLKANAAAGDFAELYADVPGVGEGREAAPPPVYAISAKRGLEVGRLAKAIRREYESVCAEDEAAQDGEDDELMADGDYAGAAPPSFESGVKEYGVEVFYVGSGDLPPDVQQQLLDDPN</sequence>
<dbReference type="InterPro" id="IPR006073">
    <property type="entry name" value="GTP-bd"/>
</dbReference>
<dbReference type="Gene3D" id="3.40.50.300">
    <property type="entry name" value="P-loop containing nucleotide triphosphate hydrolases"/>
    <property type="match status" value="1"/>
</dbReference>
<feature type="region of interest" description="Disordered" evidence="2">
    <location>
        <begin position="234"/>
        <end position="259"/>
    </location>
</feature>
<dbReference type="GO" id="GO:0005525">
    <property type="term" value="F:GTP binding"/>
    <property type="evidence" value="ECO:0007669"/>
    <property type="project" value="InterPro"/>
</dbReference>
<dbReference type="Pfam" id="PF01926">
    <property type="entry name" value="MMR_HSR1"/>
    <property type="match status" value="1"/>
</dbReference>
<feature type="domain" description="OBG-type G" evidence="3">
    <location>
        <begin position="24"/>
        <end position="229"/>
    </location>
</feature>
<dbReference type="InterPro" id="IPR027417">
    <property type="entry name" value="P-loop_NTPase"/>
</dbReference>
<evidence type="ECO:0000259" key="3">
    <source>
        <dbReference type="PROSITE" id="PS51710"/>
    </source>
</evidence>
<evidence type="ECO:0000256" key="1">
    <source>
        <dbReference type="ARBA" id="ARBA00022741"/>
    </source>
</evidence>
<keyword evidence="1" id="KW-0547">Nucleotide-binding</keyword>
<dbReference type="GO" id="GO:0003924">
    <property type="term" value="F:GTPase activity"/>
    <property type="evidence" value="ECO:0007669"/>
    <property type="project" value="InterPro"/>
</dbReference>
<dbReference type="PANTHER" id="PTHR11702:SF31">
    <property type="entry name" value="MITOCHONDRIAL RIBOSOME-ASSOCIATED GTPASE 2"/>
    <property type="match status" value="1"/>
</dbReference>
<dbReference type="EMBL" id="HBGJ01012668">
    <property type="protein sequence ID" value="CAD9249634.1"/>
    <property type="molecule type" value="Transcribed_RNA"/>
</dbReference>
<reference evidence="4" key="1">
    <citation type="submission" date="2021-01" db="EMBL/GenBank/DDBJ databases">
        <authorList>
            <person name="Corre E."/>
            <person name="Pelletier E."/>
            <person name="Niang G."/>
            <person name="Scheremetjew M."/>
            <person name="Finn R."/>
            <person name="Kale V."/>
            <person name="Holt S."/>
            <person name="Cochrane G."/>
            <person name="Meng A."/>
            <person name="Brown T."/>
            <person name="Cohen L."/>
        </authorList>
    </citation>
    <scope>NUCLEOTIDE SEQUENCE</scope>
    <source>
        <strain evidence="4">CCMP2877</strain>
    </source>
</reference>
<feature type="compositionally biased region" description="Acidic residues" evidence="2">
    <location>
        <begin position="234"/>
        <end position="248"/>
    </location>
</feature>
<evidence type="ECO:0000313" key="4">
    <source>
        <dbReference type="EMBL" id="CAD9249634.1"/>
    </source>
</evidence>
<dbReference type="SUPFAM" id="SSF52540">
    <property type="entry name" value="P-loop containing nucleoside triphosphate hydrolases"/>
    <property type="match status" value="1"/>
</dbReference>
<dbReference type="GO" id="GO:0005739">
    <property type="term" value="C:mitochondrion"/>
    <property type="evidence" value="ECO:0007669"/>
    <property type="project" value="TreeGrafter"/>
</dbReference>
<proteinExistence type="predicted"/>
<organism evidence="4">
    <name type="scientific">Phaeomonas parva</name>
    <dbReference type="NCBI Taxonomy" id="124430"/>
    <lineage>
        <taxon>Eukaryota</taxon>
        <taxon>Sar</taxon>
        <taxon>Stramenopiles</taxon>
        <taxon>Ochrophyta</taxon>
        <taxon>Pinguiophyceae</taxon>
        <taxon>Pinguiochrysidales</taxon>
        <taxon>Pinguiochrysidaceae</taxon>
        <taxon>Phaeomonas</taxon>
    </lineage>
</organism>
<evidence type="ECO:0000256" key="2">
    <source>
        <dbReference type="SAM" id="MobiDB-lite"/>
    </source>
</evidence>
<gene>
    <name evidence="4" type="ORF">PPAR1163_LOCUS7994</name>
</gene>
<dbReference type="PRINTS" id="PR00326">
    <property type="entry name" value="GTP1OBG"/>
</dbReference>
<name>A0A7S1TXA2_9STRA</name>
<protein>
    <recommendedName>
        <fullName evidence="3">OBG-type G domain-containing protein</fullName>
    </recommendedName>
</protein>
<dbReference type="CDD" id="cd01898">
    <property type="entry name" value="Obg"/>
    <property type="match status" value="1"/>
</dbReference>
<dbReference type="PANTHER" id="PTHR11702">
    <property type="entry name" value="DEVELOPMENTALLY REGULATED GTP-BINDING PROTEIN-RELATED"/>
    <property type="match status" value="1"/>
</dbReference>
<dbReference type="AlphaFoldDB" id="A0A7S1TXA2"/>
<accession>A0A7S1TXA2</accession>
<dbReference type="PROSITE" id="PS51710">
    <property type="entry name" value="G_OBG"/>
    <property type="match status" value="1"/>
</dbReference>